<proteinExistence type="predicted"/>
<dbReference type="PANTHER" id="PTHR41291:SF1">
    <property type="entry name" value="DNA ALKYLATION REPAIR PROTEIN"/>
    <property type="match status" value="1"/>
</dbReference>
<reference evidence="1 2" key="1">
    <citation type="journal article" date="2015" name="Int. J. Syst. Evol. Microbiol.">
        <title>Tumebacillus algifaecis sp. nov., isolated from decomposing algal scum.</title>
        <authorList>
            <person name="Wu Y.F."/>
            <person name="Zhang B."/>
            <person name="Xing P."/>
            <person name="Wu Q.L."/>
            <person name="Liu S.J."/>
        </authorList>
    </citation>
    <scope>NUCLEOTIDE SEQUENCE [LARGE SCALE GENOMIC DNA]</scope>
    <source>
        <strain evidence="1 2">THMBR28</strain>
    </source>
</reference>
<dbReference type="OrthoDB" id="9801369at2"/>
<dbReference type="SUPFAM" id="SSF48371">
    <property type="entry name" value="ARM repeat"/>
    <property type="match status" value="1"/>
</dbReference>
<name>A0A223D6G1_9BACL</name>
<evidence type="ECO:0000313" key="1">
    <source>
        <dbReference type="EMBL" id="ASS77155.1"/>
    </source>
</evidence>
<dbReference type="AlphaFoldDB" id="A0A223D6G1"/>
<dbReference type="KEGG" id="tab:CIG75_07990"/>
<dbReference type="Proteomes" id="UP000214688">
    <property type="component" value="Chromosome"/>
</dbReference>
<accession>A0A223D6G1</accession>
<dbReference type="PANTHER" id="PTHR41291">
    <property type="entry name" value="DNA ALKYLATION REPAIR PROTEIN"/>
    <property type="match status" value="1"/>
</dbReference>
<dbReference type="InterPro" id="IPR014825">
    <property type="entry name" value="DNA_alkylation"/>
</dbReference>
<dbReference type="Pfam" id="PF08713">
    <property type="entry name" value="DNA_alkylation"/>
    <property type="match status" value="1"/>
</dbReference>
<dbReference type="InterPro" id="IPR016024">
    <property type="entry name" value="ARM-type_fold"/>
</dbReference>
<dbReference type="CDD" id="cd06561">
    <property type="entry name" value="AlkD_like"/>
    <property type="match status" value="1"/>
</dbReference>
<protein>
    <submittedName>
        <fullName evidence="1">DNA alkylation repair protein</fullName>
    </submittedName>
</protein>
<dbReference type="EMBL" id="CP022657">
    <property type="protein sequence ID" value="ASS77155.1"/>
    <property type="molecule type" value="Genomic_DNA"/>
</dbReference>
<evidence type="ECO:0000313" key="2">
    <source>
        <dbReference type="Proteomes" id="UP000214688"/>
    </source>
</evidence>
<gene>
    <name evidence="1" type="ORF">CIG75_07990</name>
</gene>
<keyword evidence="2" id="KW-1185">Reference proteome</keyword>
<organism evidence="1 2">
    <name type="scientific">Tumebacillus algifaecis</name>
    <dbReference type="NCBI Taxonomy" id="1214604"/>
    <lineage>
        <taxon>Bacteria</taxon>
        <taxon>Bacillati</taxon>
        <taxon>Bacillota</taxon>
        <taxon>Bacilli</taxon>
        <taxon>Bacillales</taxon>
        <taxon>Alicyclobacillaceae</taxon>
        <taxon>Tumebacillus</taxon>
    </lineage>
</organism>
<dbReference type="Gene3D" id="1.25.10.90">
    <property type="match status" value="1"/>
</dbReference>
<dbReference type="RefSeq" id="WP_094238373.1">
    <property type="nucleotide sequence ID" value="NZ_CP022657.1"/>
</dbReference>
<sequence length="227" mass="25457">MDLQTVMARLEAMGTEQARKTYLRHGVGENAFGVSFANMKVLAKEIKKNQDLAEQLWETGNYEACSMATLIADPKKISIETLNSWAWSLKTYALSDLLTTNLASKTQFAQQLMEMWIGEEDAEPVGRAGWQMLSLLATGKKEVPDELFQPYLTIIEERIHQSKNRIKEAMNGTLIAIGGRNEALEARAIPIAQRIGIVEIDHGDTACKTPDAIEYIKKMRERKKAKA</sequence>